<dbReference type="CDD" id="cd12912">
    <property type="entry name" value="PDC2_MCP_like"/>
    <property type="match status" value="1"/>
</dbReference>
<dbReference type="Gene3D" id="3.30.450.20">
    <property type="entry name" value="PAS domain"/>
    <property type="match status" value="1"/>
</dbReference>
<dbReference type="Pfam" id="PF00990">
    <property type="entry name" value="GGDEF"/>
    <property type="match status" value="1"/>
</dbReference>
<feature type="domain" description="GGDEF" evidence="3">
    <location>
        <begin position="364"/>
        <end position="494"/>
    </location>
</feature>
<gene>
    <name evidence="4" type="ORF">CE91St30_27950</name>
</gene>
<dbReference type="InterPro" id="IPR000160">
    <property type="entry name" value="GGDEF_dom"/>
</dbReference>
<evidence type="ECO:0000313" key="5">
    <source>
        <dbReference type="Proteomes" id="UP001320544"/>
    </source>
</evidence>
<evidence type="ECO:0000259" key="3">
    <source>
        <dbReference type="PROSITE" id="PS50887"/>
    </source>
</evidence>
<dbReference type="PROSITE" id="PS50887">
    <property type="entry name" value="GGDEF"/>
    <property type="match status" value="1"/>
</dbReference>
<sequence>MKRRTLITVLTVAIAAVIVVGAGMFATFVYGSLWDKSVTDTLEVTTQGQRAFDVFFEKDLDTLDLLAGELEMQDSSDTGRIEEKITLFDGNDGSASYLCVNVSTGDVFRLEADGPKVLSEEDRLAVADKDGRGVIEPFLDEMTGVSMIGVYEKFTFADGVEGLVRKSRPLQEVSDRFSLSFYGDSGFSYVVNDDGDIIVRSTHRNSNRTISNVYDIVESEGNDAGVISSFRSALEQGKRGVAQFTYLGQDYVFCHSPLETTDGWDIVSIIPSGVIMEQARVILQATFVLCAVIVAGLLLILVVYWRSSAAHRKEVERIAYFDTLTGLYSSDKFGIEGAKMLSAFRDRARRSSGGAATAGSVGGPGLAAVYFNIVDLKLINDVEGYQYGDEVLCGVADIMREASGEDGIACRATADHFIILRPYETVDDIVACCQKAIDQAKEITAAGKPLLLSAGVCCSEDAPEASVTELTDRARIAKTEGRKISKELCVFNSSMRESMLRRAEIECIMDAALENNEFFPLVQPKFNTDGTSVLGGEALVRWSRPGGVVVGPDEFVPIFEQNGFIIKLDEFMFTAVCRSLRQRIDAGLPVVPVSVNVSRLHLHSREFVPTYVAIKNAYAIPDGLTELEFTENMVLEDLDHAIEVIDEFGKAGLRCSIDDFGSGQSSLNALKDLPVNVLKLDREFLFDRAASDKGKVVVRTVIDMAQRLEMETVMEGVETAEQLAFIQTTSCDMIQGFVFSKPLALEEFYRLVDEKRG</sequence>
<keyword evidence="1" id="KW-0812">Transmembrane</keyword>
<dbReference type="CDD" id="cd01949">
    <property type="entry name" value="GGDEF"/>
    <property type="match status" value="1"/>
</dbReference>
<dbReference type="Gene3D" id="3.30.70.270">
    <property type="match status" value="1"/>
</dbReference>
<dbReference type="EMBL" id="AP025564">
    <property type="protein sequence ID" value="BDE97462.1"/>
    <property type="molecule type" value="Genomic_DNA"/>
</dbReference>
<dbReference type="SUPFAM" id="SSF55073">
    <property type="entry name" value="Nucleotide cyclase"/>
    <property type="match status" value="1"/>
</dbReference>
<keyword evidence="5" id="KW-1185">Reference proteome</keyword>
<dbReference type="InterPro" id="IPR001633">
    <property type="entry name" value="EAL_dom"/>
</dbReference>
<keyword evidence="1" id="KW-0472">Membrane</keyword>
<dbReference type="Proteomes" id="UP001320544">
    <property type="component" value="Chromosome"/>
</dbReference>
<dbReference type="Pfam" id="PF00563">
    <property type="entry name" value="EAL"/>
    <property type="match status" value="1"/>
</dbReference>
<dbReference type="PANTHER" id="PTHR33121">
    <property type="entry name" value="CYCLIC DI-GMP PHOSPHODIESTERASE PDEF"/>
    <property type="match status" value="1"/>
</dbReference>
<dbReference type="InterPro" id="IPR035919">
    <property type="entry name" value="EAL_sf"/>
</dbReference>
<dbReference type="Gene3D" id="3.20.20.450">
    <property type="entry name" value="EAL domain"/>
    <property type="match status" value="1"/>
</dbReference>
<dbReference type="SMART" id="SM00052">
    <property type="entry name" value="EAL"/>
    <property type="match status" value="1"/>
</dbReference>
<dbReference type="InterPro" id="IPR050706">
    <property type="entry name" value="Cyclic-di-GMP_PDE-like"/>
</dbReference>
<dbReference type="RefSeq" id="WP_244386761.1">
    <property type="nucleotide sequence ID" value="NZ_AP025564.1"/>
</dbReference>
<evidence type="ECO:0000313" key="4">
    <source>
        <dbReference type="EMBL" id="BDE97462.1"/>
    </source>
</evidence>
<dbReference type="SMART" id="SM00267">
    <property type="entry name" value="GGDEF"/>
    <property type="match status" value="1"/>
</dbReference>
<name>A0ABN6MHF8_9ACTN</name>
<organism evidence="4 5">
    <name type="scientific">Raoultibacter timonensis</name>
    <dbReference type="NCBI Taxonomy" id="1907662"/>
    <lineage>
        <taxon>Bacteria</taxon>
        <taxon>Bacillati</taxon>
        <taxon>Actinomycetota</taxon>
        <taxon>Coriobacteriia</taxon>
        <taxon>Eggerthellales</taxon>
        <taxon>Eggerthellaceae</taxon>
        <taxon>Raoultibacter</taxon>
    </lineage>
</organism>
<evidence type="ECO:0000256" key="1">
    <source>
        <dbReference type="SAM" id="Phobius"/>
    </source>
</evidence>
<reference evidence="4 5" key="1">
    <citation type="submission" date="2022-01" db="EMBL/GenBank/DDBJ databases">
        <title>Novel bile acid biosynthetic pathways are enriched in the microbiome of centenarians.</title>
        <authorList>
            <person name="Sato Y."/>
            <person name="Atarashi K."/>
            <person name="Plichta R.D."/>
            <person name="Arai Y."/>
            <person name="Sasajima S."/>
            <person name="Kearney M.S."/>
            <person name="Suda W."/>
            <person name="Takeshita K."/>
            <person name="Sasaki T."/>
            <person name="Okamoto S."/>
            <person name="Skelly N.A."/>
            <person name="Okamura Y."/>
            <person name="Vlamakis H."/>
            <person name="Li Y."/>
            <person name="Tanoue T."/>
            <person name="Takei H."/>
            <person name="Nittono H."/>
            <person name="Narushima S."/>
            <person name="Irie J."/>
            <person name="Itoh H."/>
            <person name="Moriya K."/>
            <person name="Sugiura Y."/>
            <person name="Suematsu M."/>
            <person name="Moritoki N."/>
            <person name="Shibata S."/>
            <person name="Littman R.D."/>
            <person name="Fischbach A.M."/>
            <person name="Uwamino Y."/>
            <person name="Inoue T."/>
            <person name="Honda A."/>
            <person name="Hattori M."/>
            <person name="Murai T."/>
            <person name="Xavier J.R."/>
            <person name="Hirose N."/>
            <person name="Honda K."/>
        </authorList>
    </citation>
    <scope>NUCLEOTIDE SEQUENCE [LARGE SCALE GENOMIC DNA]</scope>
    <source>
        <strain evidence="4 5">CE91-St30</strain>
    </source>
</reference>
<proteinExistence type="predicted"/>
<dbReference type="SUPFAM" id="SSF141868">
    <property type="entry name" value="EAL domain-like"/>
    <property type="match status" value="1"/>
</dbReference>
<dbReference type="CDD" id="cd01948">
    <property type="entry name" value="EAL"/>
    <property type="match status" value="1"/>
</dbReference>
<accession>A0ABN6MHF8</accession>
<protein>
    <submittedName>
        <fullName evidence="4">Sensor domain-containing phosphodiesterase</fullName>
    </submittedName>
</protein>
<dbReference type="InterPro" id="IPR043128">
    <property type="entry name" value="Rev_trsase/Diguanyl_cyclase"/>
</dbReference>
<dbReference type="InterPro" id="IPR029787">
    <property type="entry name" value="Nucleotide_cyclase"/>
</dbReference>
<feature type="transmembrane region" description="Helical" evidence="1">
    <location>
        <begin position="281"/>
        <end position="305"/>
    </location>
</feature>
<dbReference type="PANTHER" id="PTHR33121:SF70">
    <property type="entry name" value="SIGNALING PROTEIN YKOW"/>
    <property type="match status" value="1"/>
</dbReference>
<evidence type="ECO:0000259" key="2">
    <source>
        <dbReference type="PROSITE" id="PS50883"/>
    </source>
</evidence>
<feature type="domain" description="EAL" evidence="2">
    <location>
        <begin position="502"/>
        <end position="756"/>
    </location>
</feature>
<dbReference type="PROSITE" id="PS50883">
    <property type="entry name" value="EAL"/>
    <property type="match status" value="1"/>
</dbReference>
<keyword evidence="1" id="KW-1133">Transmembrane helix</keyword>